<evidence type="ECO:0000256" key="5">
    <source>
        <dbReference type="ARBA" id="ARBA00023242"/>
    </source>
</evidence>
<comment type="caution">
    <text evidence="7">The sequence shown here is derived from an EMBL/GenBank/DDBJ whole genome shotgun (WGS) entry which is preliminary data.</text>
</comment>
<sequence length="324" mass="37248">MDNDKDPFYYSNHHELNHSSFPFFMDNHQSTPQNFQGFFDPSLHGNSMDCNTLSIAFDLSCNSTSEVISSPIDENYKKHISAGDLTMISENQSILNSSLSSSSNEADQVVTEEDSAKSKKDKQPKECEEDGDHEKSKKENKAKKKEKKAREPRFAFLTKSEVDHLEDGYRWRKYGQKAVKNSPYPRSYYRCTTQKCNVKKRVERSFEDPNTVITTYEGQHNHHCPTTLRGNAVTMFSSPSLFGSTSIGPSFPQDFLAQLLPSYINQNLRNHNDQNQNTMLFHNQNLVHNPQLQLQNQQQQQLQFPRDNGLLQDLLPSFQGRQEP</sequence>
<gene>
    <name evidence="7" type="ORF">Lalb_Chr17g0348231</name>
</gene>
<dbReference type="InterPro" id="IPR003657">
    <property type="entry name" value="WRKY_dom"/>
</dbReference>
<dbReference type="GO" id="GO:0005634">
    <property type="term" value="C:nucleus"/>
    <property type="evidence" value="ECO:0007669"/>
    <property type="project" value="UniProtKB-SubCell"/>
</dbReference>
<evidence type="ECO:0000256" key="1">
    <source>
        <dbReference type="ARBA" id="ARBA00004123"/>
    </source>
</evidence>
<dbReference type="GO" id="GO:0043565">
    <property type="term" value="F:sequence-specific DNA binding"/>
    <property type="evidence" value="ECO:0007669"/>
    <property type="project" value="InterPro"/>
</dbReference>
<dbReference type="EMBL" id="WOCE01000017">
    <property type="protein sequence ID" value="KAE9596337.1"/>
    <property type="molecule type" value="Genomic_DNA"/>
</dbReference>
<dbReference type="InterPro" id="IPR036576">
    <property type="entry name" value="WRKY_dom_sf"/>
</dbReference>
<keyword evidence="4" id="KW-0804">Transcription</keyword>
<protein>
    <submittedName>
        <fullName evidence="7">Putative transcription factor WRKY family</fullName>
    </submittedName>
</protein>
<reference evidence="8" key="1">
    <citation type="journal article" date="2020" name="Nat. Commun.">
        <title>Genome sequence of the cluster root forming white lupin.</title>
        <authorList>
            <person name="Hufnagel B."/>
            <person name="Marques A."/>
            <person name="Soriano A."/>
            <person name="Marques L."/>
            <person name="Divol F."/>
            <person name="Doumas P."/>
            <person name="Sallet E."/>
            <person name="Mancinotti D."/>
            <person name="Carrere S."/>
            <person name="Marande W."/>
            <person name="Arribat S."/>
            <person name="Keller J."/>
            <person name="Huneau C."/>
            <person name="Blein T."/>
            <person name="Aime D."/>
            <person name="Laguerre M."/>
            <person name="Taylor J."/>
            <person name="Schubert V."/>
            <person name="Nelson M."/>
            <person name="Geu-Flores F."/>
            <person name="Crespi M."/>
            <person name="Gallardo-Guerrero K."/>
            <person name="Delaux P.-M."/>
            <person name="Salse J."/>
            <person name="Berges H."/>
            <person name="Guyot R."/>
            <person name="Gouzy J."/>
            <person name="Peret B."/>
        </authorList>
    </citation>
    <scope>NUCLEOTIDE SEQUENCE [LARGE SCALE GENOMIC DNA]</scope>
    <source>
        <strain evidence="8">cv. Amiga</strain>
    </source>
</reference>
<dbReference type="PANTHER" id="PTHR31221:SF320">
    <property type="entry name" value="WRKY TRANSCRIPTION FACTOR 20"/>
    <property type="match status" value="1"/>
</dbReference>
<dbReference type="PROSITE" id="PS50811">
    <property type="entry name" value="WRKY"/>
    <property type="match status" value="1"/>
</dbReference>
<dbReference type="Gene3D" id="2.20.25.80">
    <property type="entry name" value="WRKY domain"/>
    <property type="match status" value="1"/>
</dbReference>
<comment type="subcellular location">
    <subcellularLocation>
        <location evidence="1">Nucleus</location>
    </subcellularLocation>
</comment>
<dbReference type="SUPFAM" id="SSF118290">
    <property type="entry name" value="WRKY DNA-binding domain"/>
    <property type="match status" value="1"/>
</dbReference>
<evidence type="ECO:0000313" key="8">
    <source>
        <dbReference type="Proteomes" id="UP000447434"/>
    </source>
</evidence>
<name>A0A6A5LTQ4_LUPAL</name>
<proteinExistence type="predicted"/>
<keyword evidence="3" id="KW-0238">DNA-binding</keyword>
<evidence type="ECO:0000256" key="4">
    <source>
        <dbReference type="ARBA" id="ARBA00023163"/>
    </source>
</evidence>
<feature type="region of interest" description="Disordered" evidence="6">
    <location>
        <begin position="96"/>
        <end position="150"/>
    </location>
</feature>
<feature type="compositionally biased region" description="Low complexity" evidence="6">
    <location>
        <begin position="96"/>
        <end position="105"/>
    </location>
</feature>
<keyword evidence="5" id="KW-0539">Nucleus</keyword>
<dbReference type="InterPro" id="IPR044810">
    <property type="entry name" value="WRKY_plant"/>
</dbReference>
<dbReference type="AlphaFoldDB" id="A0A6A5LTQ4"/>
<dbReference type="Pfam" id="PF03106">
    <property type="entry name" value="WRKY"/>
    <property type="match status" value="1"/>
</dbReference>
<dbReference type="GO" id="GO:0003700">
    <property type="term" value="F:DNA-binding transcription factor activity"/>
    <property type="evidence" value="ECO:0007669"/>
    <property type="project" value="InterPro"/>
</dbReference>
<organism evidence="7 8">
    <name type="scientific">Lupinus albus</name>
    <name type="common">White lupine</name>
    <name type="synonym">Lupinus termis</name>
    <dbReference type="NCBI Taxonomy" id="3870"/>
    <lineage>
        <taxon>Eukaryota</taxon>
        <taxon>Viridiplantae</taxon>
        <taxon>Streptophyta</taxon>
        <taxon>Embryophyta</taxon>
        <taxon>Tracheophyta</taxon>
        <taxon>Spermatophyta</taxon>
        <taxon>Magnoliopsida</taxon>
        <taxon>eudicotyledons</taxon>
        <taxon>Gunneridae</taxon>
        <taxon>Pentapetalae</taxon>
        <taxon>rosids</taxon>
        <taxon>fabids</taxon>
        <taxon>Fabales</taxon>
        <taxon>Fabaceae</taxon>
        <taxon>Papilionoideae</taxon>
        <taxon>50 kb inversion clade</taxon>
        <taxon>genistoids sensu lato</taxon>
        <taxon>core genistoids</taxon>
        <taxon>Genisteae</taxon>
        <taxon>Lupinus</taxon>
    </lineage>
</organism>
<dbReference type="FunFam" id="2.20.25.80:FF:000003">
    <property type="entry name" value="WRKY transcription factor 57"/>
    <property type="match status" value="1"/>
</dbReference>
<dbReference type="SMART" id="SM00774">
    <property type="entry name" value="WRKY"/>
    <property type="match status" value="1"/>
</dbReference>
<evidence type="ECO:0000313" key="7">
    <source>
        <dbReference type="EMBL" id="KAE9596337.1"/>
    </source>
</evidence>
<evidence type="ECO:0000256" key="2">
    <source>
        <dbReference type="ARBA" id="ARBA00023015"/>
    </source>
</evidence>
<keyword evidence="8" id="KW-1185">Reference proteome</keyword>
<evidence type="ECO:0000256" key="6">
    <source>
        <dbReference type="SAM" id="MobiDB-lite"/>
    </source>
</evidence>
<dbReference type="OrthoDB" id="693960at2759"/>
<evidence type="ECO:0000256" key="3">
    <source>
        <dbReference type="ARBA" id="ARBA00023125"/>
    </source>
</evidence>
<feature type="compositionally biased region" description="Basic and acidic residues" evidence="6">
    <location>
        <begin position="114"/>
        <end position="139"/>
    </location>
</feature>
<dbReference type="Proteomes" id="UP000447434">
    <property type="component" value="Chromosome 17"/>
</dbReference>
<accession>A0A6A5LTQ4</accession>
<keyword evidence="2" id="KW-0805">Transcription regulation</keyword>
<dbReference type="PANTHER" id="PTHR31221">
    <property type="entry name" value="WRKY TRANSCRIPTION FACTOR PROTEIN 1-RELATED"/>
    <property type="match status" value="1"/>
</dbReference>